<reference evidence="3 4" key="1">
    <citation type="journal article" date="2011" name="Stand. Genomic Sci.">
        <title>Complete genome sequence of Syntrophobotulus glycolicus type strain (FlGlyR).</title>
        <authorList>
            <person name="Han C."/>
            <person name="Mwirichia R."/>
            <person name="Chertkov O."/>
            <person name="Held B."/>
            <person name="Lapidus A."/>
            <person name="Nolan M."/>
            <person name="Lucas S."/>
            <person name="Hammon N."/>
            <person name="Deshpande S."/>
            <person name="Cheng J.F."/>
            <person name="Tapia R."/>
            <person name="Goodwin L."/>
            <person name="Pitluck S."/>
            <person name="Huntemann M."/>
            <person name="Liolios K."/>
            <person name="Ivanova N."/>
            <person name="Pagani I."/>
            <person name="Mavromatis K."/>
            <person name="Ovchinikova G."/>
            <person name="Pati A."/>
            <person name="Chen A."/>
            <person name="Palaniappan K."/>
            <person name="Land M."/>
            <person name="Hauser L."/>
            <person name="Brambilla E.M."/>
            <person name="Rohde M."/>
            <person name="Spring S."/>
            <person name="Sikorski J."/>
            <person name="Goker M."/>
            <person name="Woyke T."/>
            <person name="Bristow J."/>
            <person name="Eisen J.A."/>
            <person name="Markowitz V."/>
            <person name="Hugenholtz P."/>
            <person name="Kyrpides N.C."/>
            <person name="Klenk H.P."/>
            <person name="Detter J.C."/>
        </authorList>
    </citation>
    <scope>NUCLEOTIDE SEQUENCE [LARGE SCALE GENOMIC DNA]</scope>
    <source>
        <strain evidence="4">DSM 8271 / FlGlyR</strain>
    </source>
</reference>
<dbReference type="eggNOG" id="COG1145">
    <property type="taxonomic scope" value="Bacteria"/>
</dbReference>
<dbReference type="OrthoDB" id="9795268at2"/>
<dbReference type="RefSeq" id="WP_013625521.1">
    <property type="nucleotide sequence ID" value="NC_015172.1"/>
</dbReference>
<dbReference type="Proteomes" id="UP000007488">
    <property type="component" value="Chromosome"/>
</dbReference>
<dbReference type="STRING" id="645991.Sgly_2369"/>
<evidence type="ECO:0000313" key="3">
    <source>
        <dbReference type="EMBL" id="ADY56656.1"/>
    </source>
</evidence>
<dbReference type="InterPro" id="IPR017896">
    <property type="entry name" value="4Fe4S_Fe-S-bd"/>
</dbReference>
<dbReference type="PANTHER" id="PTHR42895">
    <property type="entry name" value="IRON-SULFUR CLUSTER-BINDING PROTEIN-RELATED"/>
    <property type="match status" value="1"/>
</dbReference>
<evidence type="ECO:0000259" key="2">
    <source>
        <dbReference type="PROSITE" id="PS51379"/>
    </source>
</evidence>
<sequence>MLRKVVEIDQEKCVGCGLCIDACHEGALELVEGKAKLVREDHCDGLGNCLPECPTGAISVIEKEINAGAEKPAEKDSLACGCPGTLAKSLKPKRESISEENKKQADTSSNDILQSELRQWPVQLKLINPDASYLAGGELLFAADCTAYAYARFHQDFMKNKITIIACPKLDDNQYHIEKMTEILKKGPKSITLVRMNVPCCSGLQKAVKEAMLNAKVIVPYKEIVITPEGEMI</sequence>
<gene>
    <name evidence="3" type="ordered locus">Sgly_2369</name>
</gene>
<dbReference type="AlphaFoldDB" id="F0SUU0"/>
<feature type="compositionally biased region" description="Basic and acidic residues" evidence="1">
    <location>
        <begin position="92"/>
        <end position="105"/>
    </location>
</feature>
<dbReference type="EMBL" id="CP002547">
    <property type="protein sequence ID" value="ADY56656.1"/>
    <property type="molecule type" value="Genomic_DNA"/>
</dbReference>
<feature type="region of interest" description="Disordered" evidence="1">
    <location>
        <begin position="91"/>
        <end position="110"/>
    </location>
</feature>
<dbReference type="Gene3D" id="3.30.70.20">
    <property type="match status" value="1"/>
</dbReference>
<dbReference type="HOGENOM" id="CLU_074768_0_0_9"/>
<dbReference type="PANTHER" id="PTHR42895:SF1">
    <property type="entry name" value="IRON-SULFUR CLUSTER PROTEIN"/>
    <property type="match status" value="1"/>
</dbReference>
<dbReference type="InterPro" id="IPR052911">
    <property type="entry name" value="Corrinoid_activation_enz"/>
</dbReference>
<dbReference type="SUPFAM" id="SSF54862">
    <property type="entry name" value="4Fe-4S ferredoxins"/>
    <property type="match status" value="1"/>
</dbReference>
<keyword evidence="4" id="KW-1185">Reference proteome</keyword>
<dbReference type="Pfam" id="PF14697">
    <property type="entry name" value="Fer4_21"/>
    <property type="match status" value="1"/>
</dbReference>
<name>F0SUU0_SYNGF</name>
<protein>
    <submittedName>
        <fullName evidence="3">Ferredoxin</fullName>
    </submittedName>
</protein>
<reference evidence="4" key="2">
    <citation type="submission" date="2011-02" db="EMBL/GenBank/DDBJ databases">
        <title>The complete genome of Syntrophobotulus glycolicus DSM 8271.</title>
        <authorList>
            <person name="Lucas S."/>
            <person name="Copeland A."/>
            <person name="Lapidus A."/>
            <person name="Bruce D."/>
            <person name="Goodwin L."/>
            <person name="Pitluck S."/>
            <person name="Kyrpides N."/>
            <person name="Mavromatis K."/>
            <person name="Pagani I."/>
            <person name="Ivanova N."/>
            <person name="Mikhailova N."/>
            <person name="Chertkov O."/>
            <person name="Held B."/>
            <person name="Detter J.C."/>
            <person name="Tapia R."/>
            <person name="Han C."/>
            <person name="Land M."/>
            <person name="Hauser L."/>
            <person name="Markowitz V."/>
            <person name="Cheng J.-F."/>
            <person name="Hugenholtz P."/>
            <person name="Woyke T."/>
            <person name="Wu D."/>
            <person name="Spring S."/>
            <person name="Schroeder M."/>
            <person name="Brambilla E."/>
            <person name="Klenk H.-P."/>
            <person name="Eisen J.A."/>
        </authorList>
    </citation>
    <scope>NUCLEOTIDE SEQUENCE [LARGE SCALE GENOMIC DNA]</scope>
    <source>
        <strain evidence="4">DSM 8271 / FlGlyR</strain>
    </source>
</reference>
<accession>F0SUU0</accession>
<organism evidence="3 4">
    <name type="scientific">Syntrophobotulus glycolicus (strain DSM 8271 / FlGlyR)</name>
    <dbReference type="NCBI Taxonomy" id="645991"/>
    <lineage>
        <taxon>Bacteria</taxon>
        <taxon>Bacillati</taxon>
        <taxon>Bacillota</taxon>
        <taxon>Clostridia</taxon>
        <taxon>Eubacteriales</taxon>
        <taxon>Desulfitobacteriaceae</taxon>
        <taxon>Syntrophobotulus</taxon>
    </lineage>
</organism>
<dbReference type="KEGG" id="sgy:Sgly_2369"/>
<evidence type="ECO:0000313" key="4">
    <source>
        <dbReference type="Proteomes" id="UP000007488"/>
    </source>
</evidence>
<dbReference type="PROSITE" id="PS51379">
    <property type="entry name" value="4FE4S_FER_2"/>
    <property type="match status" value="2"/>
</dbReference>
<feature type="domain" description="4Fe-4S ferredoxin-type" evidence="2">
    <location>
        <begin position="4"/>
        <end position="33"/>
    </location>
</feature>
<evidence type="ECO:0000256" key="1">
    <source>
        <dbReference type="SAM" id="MobiDB-lite"/>
    </source>
</evidence>
<feature type="domain" description="4Fe-4S ferredoxin-type" evidence="2">
    <location>
        <begin position="34"/>
        <end position="63"/>
    </location>
</feature>
<proteinExistence type="predicted"/>